<accession>A0A8S5S9P0</accession>
<sequence length="31" mass="3423">MGLLVAKMKSESKSAICYRIGFLSHTSYGFP</sequence>
<protein>
    <submittedName>
        <fullName evidence="1">Uncharacterized protein</fullName>
    </submittedName>
</protein>
<evidence type="ECO:0000313" key="1">
    <source>
        <dbReference type="EMBL" id="DAF47399.1"/>
    </source>
</evidence>
<proteinExistence type="predicted"/>
<reference evidence="1" key="1">
    <citation type="journal article" date="2021" name="Proc. Natl. Acad. Sci. U.S.A.">
        <title>A Catalog of Tens of Thousands of Viruses from Human Metagenomes Reveals Hidden Associations with Chronic Diseases.</title>
        <authorList>
            <person name="Tisza M.J."/>
            <person name="Buck C.B."/>
        </authorList>
    </citation>
    <scope>NUCLEOTIDE SEQUENCE</scope>
    <source>
        <strain evidence="1">CtGns7</strain>
    </source>
</reference>
<organism evidence="1">
    <name type="scientific">Phage sp. ctGns7</name>
    <dbReference type="NCBI Taxonomy" id="2828003"/>
    <lineage>
        <taxon>Viruses</taxon>
    </lineage>
</organism>
<dbReference type="EMBL" id="BK032555">
    <property type="protein sequence ID" value="DAF47399.1"/>
    <property type="molecule type" value="Genomic_DNA"/>
</dbReference>
<name>A0A8S5S9P0_9VIRU</name>